<evidence type="ECO:0000313" key="2">
    <source>
        <dbReference type="EnsemblProtists" id="EKX33628"/>
    </source>
</evidence>
<dbReference type="KEGG" id="gtt:GUITHDRAFT_120148"/>
<dbReference type="EnsemblProtists" id="EKX33628">
    <property type="protein sequence ID" value="EKX33628"/>
    <property type="gene ID" value="GUITHDRAFT_120148"/>
</dbReference>
<dbReference type="GeneID" id="17290364"/>
<dbReference type="AlphaFoldDB" id="L1IBL5"/>
<gene>
    <name evidence="1" type="ORF">GUITHDRAFT_120148</name>
</gene>
<reference evidence="2" key="3">
    <citation type="submission" date="2015-06" db="UniProtKB">
        <authorList>
            <consortium name="EnsemblProtists"/>
        </authorList>
    </citation>
    <scope>IDENTIFICATION</scope>
</reference>
<protein>
    <submittedName>
        <fullName evidence="1 2">Uncharacterized protein</fullName>
    </submittedName>
</protein>
<dbReference type="OrthoDB" id="10662756at2759"/>
<name>L1IBL5_GUITC</name>
<keyword evidence="3" id="KW-1185">Reference proteome</keyword>
<organism evidence="1">
    <name type="scientific">Guillardia theta (strain CCMP2712)</name>
    <name type="common">Cryptophyte</name>
    <dbReference type="NCBI Taxonomy" id="905079"/>
    <lineage>
        <taxon>Eukaryota</taxon>
        <taxon>Cryptophyceae</taxon>
        <taxon>Pyrenomonadales</taxon>
        <taxon>Geminigeraceae</taxon>
        <taxon>Guillardia</taxon>
    </lineage>
</organism>
<dbReference type="PaxDb" id="55529-EKX33628"/>
<dbReference type="HOGENOM" id="CLU_971285_0_0_1"/>
<accession>L1IBL5</accession>
<dbReference type="RefSeq" id="XP_005820608.1">
    <property type="nucleotide sequence ID" value="XM_005820551.1"/>
</dbReference>
<proteinExistence type="predicted"/>
<reference evidence="3" key="2">
    <citation type="submission" date="2012-11" db="EMBL/GenBank/DDBJ databases">
        <authorList>
            <person name="Kuo A."/>
            <person name="Curtis B.A."/>
            <person name="Tanifuji G."/>
            <person name="Burki F."/>
            <person name="Gruber A."/>
            <person name="Irimia M."/>
            <person name="Maruyama S."/>
            <person name="Arias M.C."/>
            <person name="Ball S.G."/>
            <person name="Gile G.H."/>
            <person name="Hirakawa Y."/>
            <person name="Hopkins J.F."/>
            <person name="Rensing S.A."/>
            <person name="Schmutz J."/>
            <person name="Symeonidi A."/>
            <person name="Elias M."/>
            <person name="Eveleigh R.J."/>
            <person name="Herman E.K."/>
            <person name="Klute M.J."/>
            <person name="Nakayama T."/>
            <person name="Obornik M."/>
            <person name="Reyes-Prieto A."/>
            <person name="Armbrust E.V."/>
            <person name="Aves S.J."/>
            <person name="Beiko R.G."/>
            <person name="Coutinho P."/>
            <person name="Dacks J.B."/>
            <person name="Durnford D.G."/>
            <person name="Fast N.M."/>
            <person name="Green B.R."/>
            <person name="Grisdale C."/>
            <person name="Hempe F."/>
            <person name="Henrissat B."/>
            <person name="Hoppner M.P."/>
            <person name="Ishida K.-I."/>
            <person name="Kim E."/>
            <person name="Koreny L."/>
            <person name="Kroth P.G."/>
            <person name="Liu Y."/>
            <person name="Malik S.-B."/>
            <person name="Maier U.G."/>
            <person name="McRose D."/>
            <person name="Mock T."/>
            <person name="Neilson J.A."/>
            <person name="Onodera N.T."/>
            <person name="Poole A.M."/>
            <person name="Pritham E.J."/>
            <person name="Richards T.A."/>
            <person name="Rocap G."/>
            <person name="Roy S.W."/>
            <person name="Sarai C."/>
            <person name="Schaack S."/>
            <person name="Shirato S."/>
            <person name="Slamovits C.H."/>
            <person name="Spencer D.F."/>
            <person name="Suzuki S."/>
            <person name="Worden A.Z."/>
            <person name="Zauner S."/>
            <person name="Barry K."/>
            <person name="Bell C."/>
            <person name="Bharti A.K."/>
            <person name="Crow J.A."/>
            <person name="Grimwood J."/>
            <person name="Kramer R."/>
            <person name="Lindquist E."/>
            <person name="Lucas S."/>
            <person name="Salamov A."/>
            <person name="McFadden G.I."/>
            <person name="Lane C.E."/>
            <person name="Keeling P.J."/>
            <person name="Gray M.W."/>
            <person name="Grigoriev I.V."/>
            <person name="Archibald J.M."/>
        </authorList>
    </citation>
    <scope>NUCLEOTIDE SEQUENCE</scope>
    <source>
        <strain evidence="3">CCMP2712</strain>
    </source>
</reference>
<evidence type="ECO:0000313" key="3">
    <source>
        <dbReference type="Proteomes" id="UP000011087"/>
    </source>
</evidence>
<reference evidence="1 3" key="1">
    <citation type="journal article" date="2012" name="Nature">
        <title>Algal genomes reveal evolutionary mosaicism and the fate of nucleomorphs.</title>
        <authorList>
            <consortium name="DOE Joint Genome Institute"/>
            <person name="Curtis B.A."/>
            <person name="Tanifuji G."/>
            <person name="Burki F."/>
            <person name="Gruber A."/>
            <person name="Irimia M."/>
            <person name="Maruyama S."/>
            <person name="Arias M.C."/>
            <person name="Ball S.G."/>
            <person name="Gile G.H."/>
            <person name="Hirakawa Y."/>
            <person name="Hopkins J.F."/>
            <person name="Kuo A."/>
            <person name="Rensing S.A."/>
            <person name="Schmutz J."/>
            <person name="Symeonidi A."/>
            <person name="Elias M."/>
            <person name="Eveleigh R.J."/>
            <person name="Herman E.K."/>
            <person name="Klute M.J."/>
            <person name="Nakayama T."/>
            <person name="Obornik M."/>
            <person name="Reyes-Prieto A."/>
            <person name="Armbrust E.V."/>
            <person name="Aves S.J."/>
            <person name="Beiko R.G."/>
            <person name="Coutinho P."/>
            <person name="Dacks J.B."/>
            <person name="Durnford D.G."/>
            <person name="Fast N.M."/>
            <person name="Green B.R."/>
            <person name="Grisdale C.J."/>
            <person name="Hempel F."/>
            <person name="Henrissat B."/>
            <person name="Hoppner M.P."/>
            <person name="Ishida K."/>
            <person name="Kim E."/>
            <person name="Koreny L."/>
            <person name="Kroth P.G."/>
            <person name="Liu Y."/>
            <person name="Malik S.B."/>
            <person name="Maier U.G."/>
            <person name="McRose D."/>
            <person name="Mock T."/>
            <person name="Neilson J.A."/>
            <person name="Onodera N.T."/>
            <person name="Poole A.M."/>
            <person name="Pritham E.J."/>
            <person name="Richards T.A."/>
            <person name="Rocap G."/>
            <person name="Roy S.W."/>
            <person name="Sarai C."/>
            <person name="Schaack S."/>
            <person name="Shirato S."/>
            <person name="Slamovits C.H."/>
            <person name="Spencer D.F."/>
            <person name="Suzuki S."/>
            <person name="Worden A.Z."/>
            <person name="Zauner S."/>
            <person name="Barry K."/>
            <person name="Bell C."/>
            <person name="Bharti A.K."/>
            <person name="Crow J.A."/>
            <person name="Grimwood J."/>
            <person name="Kramer R."/>
            <person name="Lindquist E."/>
            <person name="Lucas S."/>
            <person name="Salamov A."/>
            <person name="McFadden G.I."/>
            <person name="Lane C.E."/>
            <person name="Keeling P.J."/>
            <person name="Gray M.W."/>
            <person name="Grigoriev I.V."/>
            <person name="Archibald J.M."/>
        </authorList>
    </citation>
    <scope>NUCLEOTIDE SEQUENCE</scope>
    <source>
        <strain evidence="1 3">CCMP2712</strain>
    </source>
</reference>
<evidence type="ECO:0000313" key="1">
    <source>
        <dbReference type="EMBL" id="EKX33628.1"/>
    </source>
</evidence>
<dbReference type="EMBL" id="JH993134">
    <property type="protein sequence ID" value="EKX33628.1"/>
    <property type="molecule type" value="Genomic_DNA"/>
</dbReference>
<sequence length="287" mass="32265">MAHSIAQYTGTRIDSSAKHIVACKVNHDLYTDMGNTEKDLTQNKYRYAMMKDEIVLNVNRMTKNGINEKGEFHETYKLFAYPSVITTLGDKVPQGLKQGIREHYRTLSPDDITKYISYRDEAKKQHVFPYLFSMQGISVGTAYASDLSGDNVASVMIGGMATVLNGHCLGLPPQIQARPREGGVQQGDGQEAHEAGACNIIMFYIDEATHTYINLENTESEPINIPCHATEKDIIEEAIMALNGIESTDPQSPMRSFFVGHLLHVKTLKNEKERQEELMFREYVTSH</sequence>
<dbReference type="Proteomes" id="UP000011087">
    <property type="component" value="Unassembled WGS sequence"/>
</dbReference>